<feature type="transmembrane region" description="Helical" evidence="7">
    <location>
        <begin position="223"/>
        <end position="247"/>
    </location>
</feature>
<dbReference type="PANTHER" id="PTHR33048">
    <property type="entry name" value="PTH11-LIKE INTEGRAL MEMBRANE PROTEIN (AFU_ORTHOLOGUE AFUA_5G11245)"/>
    <property type="match status" value="1"/>
</dbReference>
<evidence type="ECO:0000256" key="6">
    <source>
        <dbReference type="SAM" id="MobiDB-lite"/>
    </source>
</evidence>
<keyword evidence="4 7" id="KW-0472">Membrane</keyword>
<dbReference type="InterPro" id="IPR052337">
    <property type="entry name" value="SAT4-like"/>
</dbReference>
<comment type="caution">
    <text evidence="9">The sequence shown here is derived from an EMBL/GenBank/DDBJ whole genome shotgun (WGS) entry which is preliminary data.</text>
</comment>
<dbReference type="GeneID" id="87882266"/>
<accession>A0AAJ0GNJ9</accession>
<evidence type="ECO:0000256" key="5">
    <source>
        <dbReference type="ARBA" id="ARBA00038359"/>
    </source>
</evidence>
<feature type="transmembrane region" description="Helical" evidence="7">
    <location>
        <begin position="267"/>
        <end position="285"/>
    </location>
</feature>
<reference evidence="9" key="1">
    <citation type="journal article" date="2023" name="Mol. Phylogenet. Evol.">
        <title>Genome-scale phylogeny and comparative genomics of the fungal order Sordariales.</title>
        <authorList>
            <person name="Hensen N."/>
            <person name="Bonometti L."/>
            <person name="Westerberg I."/>
            <person name="Brannstrom I.O."/>
            <person name="Guillou S."/>
            <person name="Cros-Aarteil S."/>
            <person name="Calhoun S."/>
            <person name="Haridas S."/>
            <person name="Kuo A."/>
            <person name="Mondo S."/>
            <person name="Pangilinan J."/>
            <person name="Riley R."/>
            <person name="LaButti K."/>
            <person name="Andreopoulos B."/>
            <person name="Lipzen A."/>
            <person name="Chen C."/>
            <person name="Yan M."/>
            <person name="Daum C."/>
            <person name="Ng V."/>
            <person name="Clum A."/>
            <person name="Steindorff A."/>
            <person name="Ohm R.A."/>
            <person name="Martin F."/>
            <person name="Silar P."/>
            <person name="Natvig D.O."/>
            <person name="Lalanne C."/>
            <person name="Gautier V."/>
            <person name="Ament-Velasquez S.L."/>
            <person name="Kruys A."/>
            <person name="Hutchinson M.I."/>
            <person name="Powell A.J."/>
            <person name="Barry K."/>
            <person name="Miller A.N."/>
            <person name="Grigoriev I.V."/>
            <person name="Debuchy R."/>
            <person name="Gladieux P."/>
            <person name="Hiltunen Thoren M."/>
            <person name="Johannesson H."/>
        </authorList>
    </citation>
    <scope>NUCLEOTIDE SEQUENCE</scope>
    <source>
        <strain evidence="9">CBS 333.67</strain>
    </source>
</reference>
<keyword evidence="10" id="KW-1185">Reference proteome</keyword>
<dbReference type="Proteomes" id="UP001273166">
    <property type="component" value="Unassembled WGS sequence"/>
</dbReference>
<gene>
    <name evidence="9" type="ORF">B0T15DRAFT_268795</name>
</gene>
<dbReference type="Pfam" id="PF20684">
    <property type="entry name" value="Fung_rhodopsin"/>
    <property type="match status" value="1"/>
</dbReference>
<dbReference type="EMBL" id="JAUDZG010000006">
    <property type="protein sequence ID" value="KAK3303254.1"/>
    <property type="molecule type" value="Genomic_DNA"/>
</dbReference>
<evidence type="ECO:0000256" key="3">
    <source>
        <dbReference type="ARBA" id="ARBA00022989"/>
    </source>
</evidence>
<dbReference type="AlphaFoldDB" id="A0AAJ0GNJ9"/>
<proteinExistence type="inferred from homology"/>
<comment type="subcellular location">
    <subcellularLocation>
        <location evidence="1">Membrane</location>
        <topology evidence="1">Multi-pass membrane protein</topology>
    </subcellularLocation>
</comment>
<dbReference type="InterPro" id="IPR049326">
    <property type="entry name" value="Rhodopsin_dom_fungi"/>
</dbReference>
<comment type="similarity">
    <text evidence="5">Belongs to the SAT4 family.</text>
</comment>
<feature type="transmembrane region" description="Helical" evidence="7">
    <location>
        <begin position="189"/>
        <end position="211"/>
    </location>
</feature>
<reference evidence="9" key="2">
    <citation type="submission" date="2023-06" db="EMBL/GenBank/DDBJ databases">
        <authorList>
            <consortium name="Lawrence Berkeley National Laboratory"/>
            <person name="Mondo S.J."/>
            <person name="Hensen N."/>
            <person name="Bonometti L."/>
            <person name="Westerberg I."/>
            <person name="Brannstrom I.O."/>
            <person name="Guillou S."/>
            <person name="Cros-Aarteil S."/>
            <person name="Calhoun S."/>
            <person name="Haridas S."/>
            <person name="Kuo A."/>
            <person name="Pangilinan J."/>
            <person name="Riley R."/>
            <person name="Labutti K."/>
            <person name="Andreopoulos B."/>
            <person name="Lipzen A."/>
            <person name="Chen C."/>
            <person name="Yanf M."/>
            <person name="Daum C."/>
            <person name="Ng V."/>
            <person name="Clum A."/>
            <person name="Steindorff A."/>
            <person name="Ohm R."/>
            <person name="Martin F."/>
            <person name="Silar P."/>
            <person name="Natvig D."/>
            <person name="Lalanne C."/>
            <person name="Gautier V."/>
            <person name="Ament-Velasquez S.L."/>
            <person name="Kruys A."/>
            <person name="Hutchinson M.I."/>
            <person name="Powell A.J."/>
            <person name="Barry K."/>
            <person name="Miller A.N."/>
            <person name="Grigoriev I.V."/>
            <person name="Debuchy R."/>
            <person name="Gladieux P."/>
            <person name="Thoren M.H."/>
            <person name="Johannesson H."/>
        </authorList>
    </citation>
    <scope>NUCLEOTIDE SEQUENCE</scope>
    <source>
        <strain evidence="9">CBS 333.67</strain>
    </source>
</reference>
<feature type="region of interest" description="Disordered" evidence="6">
    <location>
        <begin position="342"/>
        <end position="381"/>
    </location>
</feature>
<evidence type="ECO:0000313" key="9">
    <source>
        <dbReference type="EMBL" id="KAK3303254.1"/>
    </source>
</evidence>
<evidence type="ECO:0000313" key="10">
    <source>
        <dbReference type="Proteomes" id="UP001273166"/>
    </source>
</evidence>
<evidence type="ECO:0000256" key="1">
    <source>
        <dbReference type="ARBA" id="ARBA00004141"/>
    </source>
</evidence>
<dbReference type="GO" id="GO:0016020">
    <property type="term" value="C:membrane"/>
    <property type="evidence" value="ECO:0007669"/>
    <property type="project" value="UniProtKB-SubCell"/>
</dbReference>
<dbReference type="RefSeq" id="XP_062719034.1">
    <property type="nucleotide sequence ID" value="XM_062863437.1"/>
</dbReference>
<feature type="domain" description="Rhodopsin" evidence="8">
    <location>
        <begin position="42"/>
        <end position="286"/>
    </location>
</feature>
<feature type="transmembrane region" description="Helical" evidence="7">
    <location>
        <begin position="138"/>
        <end position="159"/>
    </location>
</feature>
<keyword evidence="3 7" id="KW-1133">Transmembrane helix</keyword>
<feature type="transmembrane region" description="Helical" evidence="7">
    <location>
        <begin position="58"/>
        <end position="81"/>
    </location>
</feature>
<dbReference type="PANTHER" id="PTHR33048:SF167">
    <property type="entry name" value="INTEGRAL MEMBRANE PROTEIN"/>
    <property type="match status" value="1"/>
</dbReference>
<evidence type="ECO:0000256" key="2">
    <source>
        <dbReference type="ARBA" id="ARBA00022692"/>
    </source>
</evidence>
<organism evidence="9 10">
    <name type="scientific">Chaetomium strumarium</name>
    <dbReference type="NCBI Taxonomy" id="1170767"/>
    <lineage>
        <taxon>Eukaryota</taxon>
        <taxon>Fungi</taxon>
        <taxon>Dikarya</taxon>
        <taxon>Ascomycota</taxon>
        <taxon>Pezizomycotina</taxon>
        <taxon>Sordariomycetes</taxon>
        <taxon>Sordariomycetidae</taxon>
        <taxon>Sordariales</taxon>
        <taxon>Chaetomiaceae</taxon>
        <taxon>Chaetomium</taxon>
    </lineage>
</organism>
<name>A0AAJ0GNJ9_9PEZI</name>
<protein>
    <recommendedName>
        <fullName evidence="8">Rhodopsin domain-containing protein</fullName>
    </recommendedName>
</protein>
<keyword evidence="2 7" id="KW-0812">Transmembrane</keyword>
<sequence>MAAVVPPDPSTFTPEYVNASNAARIVGVVGVFHFIALTFVSLRLYVRAFMVRAVGVDDLLIVGAAALALMSWICLVLQIPHGLGRHGWVVPVEERIKFEQITFWKTVFSDGVAMGLLRISMAISLLRLKKDLKWYRYSLFAIMGFVVAYSIQAIAWLFVYCTPFSGWWEFQWMNPFDPRCKSFTTFVNLVYWNISCNIFTDVLLGALPVPIIWNLKMRLRVKLYVIGILNLGYLAVLMGILKAVFMLTTGGDPDAIFDYWVHFWENLQLNIGIIAACASFLKPLVGRLLKINSSAGYSYPETPYGRSGNTPHGLQTIGSKYANRRRTADQSHIGDEFELHTKARSSAEGPQVVTSVEGARQPRRASPNYSTEGVDRVPSDTNSEEIILQKQDAPNDGIMMTRDISVRYSTKQH</sequence>
<feature type="transmembrane region" description="Helical" evidence="7">
    <location>
        <begin position="22"/>
        <end position="46"/>
    </location>
</feature>
<evidence type="ECO:0000256" key="4">
    <source>
        <dbReference type="ARBA" id="ARBA00023136"/>
    </source>
</evidence>
<feature type="transmembrane region" description="Helical" evidence="7">
    <location>
        <begin position="101"/>
        <end position="126"/>
    </location>
</feature>
<evidence type="ECO:0000259" key="8">
    <source>
        <dbReference type="Pfam" id="PF20684"/>
    </source>
</evidence>
<evidence type="ECO:0000256" key="7">
    <source>
        <dbReference type="SAM" id="Phobius"/>
    </source>
</evidence>